<dbReference type="InterPro" id="IPR027368">
    <property type="entry name" value="MnmE_dom2"/>
</dbReference>
<keyword evidence="4 6" id="KW-0547">Nucleotide-binding</keyword>
<dbReference type="GO" id="GO:0030488">
    <property type="term" value="P:tRNA methylation"/>
    <property type="evidence" value="ECO:0007669"/>
    <property type="project" value="TreeGrafter"/>
</dbReference>
<gene>
    <name evidence="9" type="ORF">V5799_029547</name>
</gene>
<evidence type="ECO:0000256" key="1">
    <source>
        <dbReference type="ARBA" id="ARBA00004173"/>
    </source>
</evidence>
<sequence>MKRSQREAMNIVSIVTIVAMCTLFAVAMYLRVRNISSFVRTKSTSTIFALSSGSVRSALATIRVSGPHAAAVLRRIANLKQPTPRKALLRKLVHPCSGVHLDSAIVLWFPSPHSYTGEDCCELHVHGGPGVVNAVLGALSHIEDVRQAEPGEFTKRAFLNGKMDLAEVEGLADLLRAETEAQRIQALAQMEGSLSKLYMQWTHDLKMCLANVEAFIDFSEDQGIEEAILDSAAAQAEKLATEIQAHLSDGRRGERLRGGVKVAIIGRTNVGKSSLFNALCQRDAAIVSPIAGTTRDVVESMLDIGGYPAVFSDTAGLRNSDDPVEQEGISRAQRWAAGADLALIVVDAKEFLHLQPTTDFTEDYLKQLGLMSCAPLRLIVFNKRDLLSADEQVAVEKKAKRLPVESCFTSCTTLQGIADLVKILSARLEALCGKPAECSPLLTQERHRRNLEQCLKHLKLFSTEVQSDSVIGAEHLRIAITHIGKITGRVFTEEILDVIFRDFCIGK</sequence>
<keyword evidence="7" id="KW-0472">Membrane</keyword>
<dbReference type="Gene3D" id="3.30.1360.120">
    <property type="entry name" value="Probable tRNA modification gtpase trme, domain 1"/>
    <property type="match status" value="1"/>
</dbReference>
<dbReference type="InterPro" id="IPR031168">
    <property type="entry name" value="G_TrmE"/>
</dbReference>
<protein>
    <recommendedName>
        <fullName evidence="8">TrmE-type G domain-containing protein</fullName>
    </recommendedName>
</protein>
<dbReference type="EMBL" id="JARKHS020012215">
    <property type="protein sequence ID" value="KAK8777108.1"/>
    <property type="molecule type" value="Genomic_DNA"/>
</dbReference>
<keyword evidence="7" id="KW-0812">Transmembrane</keyword>
<dbReference type="Gene3D" id="3.40.50.300">
    <property type="entry name" value="P-loop containing nucleotide triphosphate hydrolases"/>
    <property type="match status" value="1"/>
</dbReference>
<evidence type="ECO:0000313" key="10">
    <source>
        <dbReference type="Proteomes" id="UP001321473"/>
    </source>
</evidence>
<dbReference type="InterPro" id="IPR018948">
    <property type="entry name" value="GTP-bd_TrmE_N"/>
</dbReference>
<comment type="subcellular location">
    <subcellularLocation>
        <location evidence="1">Mitochondrion</location>
    </subcellularLocation>
</comment>
<evidence type="ECO:0000256" key="4">
    <source>
        <dbReference type="ARBA" id="ARBA00022741"/>
    </source>
</evidence>
<dbReference type="PANTHER" id="PTHR42714:SF2">
    <property type="entry name" value="TRNA MODIFICATION GTPASE GTPBP3, MITOCHONDRIAL"/>
    <property type="match status" value="1"/>
</dbReference>
<feature type="domain" description="TrmE-type G" evidence="8">
    <location>
        <begin position="259"/>
        <end position="429"/>
    </location>
</feature>
<dbReference type="NCBIfam" id="TIGR00231">
    <property type="entry name" value="small_GTP"/>
    <property type="match status" value="1"/>
</dbReference>
<dbReference type="GO" id="GO:0005525">
    <property type="term" value="F:GTP binding"/>
    <property type="evidence" value="ECO:0007669"/>
    <property type="project" value="UniProtKB-KW"/>
</dbReference>
<comment type="similarity">
    <text evidence="2 6">Belongs to the TRAFAC class TrmE-Era-EngA-EngB-Septin-like GTPase superfamily. TrmE GTPase family.</text>
</comment>
<organism evidence="9 10">
    <name type="scientific">Amblyomma americanum</name>
    <name type="common">Lone star tick</name>
    <dbReference type="NCBI Taxonomy" id="6943"/>
    <lineage>
        <taxon>Eukaryota</taxon>
        <taxon>Metazoa</taxon>
        <taxon>Ecdysozoa</taxon>
        <taxon>Arthropoda</taxon>
        <taxon>Chelicerata</taxon>
        <taxon>Arachnida</taxon>
        <taxon>Acari</taxon>
        <taxon>Parasitiformes</taxon>
        <taxon>Ixodida</taxon>
        <taxon>Ixodoidea</taxon>
        <taxon>Ixodidae</taxon>
        <taxon>Amblyomminae</taxon>
        <taxon>Amblyomma</taxon>
    </lineage>
</organism>
<dbReference type="InterPro" id="IPR027417">
    <property type="entry name" value="P-loop_NTPase"/>
</dbReference>
<reference evidence="9 10" key="1">
    <citation type="journal article" date="2023" name="Arcadia Sci">
        <title>De novo assembly of a long-read Amblyomma americanum tick genome.</title>
        <authorList>
            <person name="Chou S."/>
            <person name="Poskanzer K.E."/>
            <person name="Rollins M."/>
            <person name="Thuy-Boun P.S."/>
        </authorList>
    </citation>
    <scope>NUCLEOTIDE SEQUENCE [LARGE SCALE GENOMIC DNA]</scope>
    <source>
        <strain evidence="9">F_SG_1</strain>
        <tissue evidence="9">Salivary glands</tissue>
    </source>
</reference>
<dbReference type="NCBIfam" id="TIGR00450">
    <property type="entry name" value="mnmE_trmE_thdF"/>
    <property type="match status" value="1"/>
</dbReference>
<evidence type="ECO:0000259" key="8">
    <source>
        <dbReference type="PROSITE" id="PS51709"/>
    </source>
</evidence>
<dbReference type="InterPro" id="IPR004520">
    <property type="entry name" value="GTPase_MnmE"/>
</dbReference>
<keyword evidence="10" id="KW-1185">Reference proteome</keyword>
<accession>A0AAQ4ER70</accession>
<evidence type="ECO:0000313" key="9">
    <source>
        <dbReference type="EMBL" id="KAK8777108.1"/>
    </source>
</evidence>
<dbReference type="GO" id="GO:0002098">
    <property type="term" value="P:tRNA wobble uridine modification"/>
    <property type="evidence" value="ECO:0007669"/>
    <property type="project" value="TreeGrafter"/>
</dbReference>
<evidence type="ECO:0000256" key="3">
    <source>
        <dbReference type="ARBA" id="ARBA00022694"/>
    </source>
</evidence>
<dbReference type="InterPro" id="IPR005225">
    <property type="entry name" value="Small_GTP-bd"/>
</dbReference>
<dbReference type="Proteomes" id="UP001321473">
    <property type="component" value="Unassembled WGS sequence"/>
</dbReference>
<dbReference type="NCBIfam" id="NF003661">
    <property type="entry name" value="PRK05291.1-3"/>
    <property type="match status" value="1"/>
</dbReference>
<keyword evidence="5 6" id="KW-0342">GTP-binding</keyword>
<evidence type="ECO:0000256" key="5">
    <source>
        <dbReference type="ARBA" id="ARBA00023134"/>
    </source>
</evidence>
<feature type="transmembrane region" description="Helical" evidence="7">
    <location>
        <begin position="12"/>
        <end position="30"/>
    </location>
</feature>
<dbReference type="FunFam" id="3.30.1360.120:FF:000007">
    <property type="entry name" value="tRNA modification GTPase GTPBP3, mitochondrial"/>
    <property type="match status" value="1"/>
</dbReference>
<keyword evidence="7" id="KW-1133">Transmembrane helix</keyword>
<dbReference type="SUPFAM" id="SSF52540">
    <property type="entry name" value="P-loop containing nucleoside triphosphate hydrolases"/>
    <property type="match status" value="1"/>
</dbReference>
<dbReference type="InterPro" id="IPR027266">
    <property type="entry name" value="TrmE/GcvT-like"/>
</dbReference>
<dbReference type="Pfam" id="PF12631">
    <property type="entry name" value="MnmE_helical"/>
    <property type="match status" value="1"/>
</dbReference>
<dbReference type="PANTHER" id="PTHR42714">
    <property type="entry name" value="TRNA MODIFICATION GTPASE GTPBP3"/>
    <property type="match status" value="1"/>
</dbReference>
<evidence type="ECO:0000256" key="6">
    <source>
        <dbReference type="RuleBase" id="RU003313"/>
    </source>
</evidence>
<name>A0AAQ4ER70_AMBAM</name>
<evidence type="ECO:0000256" key="7">
    <source>
        <dbReference type="SAM" id="Phobius"/>
    </source>
</evidence>
<dbReference type="GO" id="GO:0005739">
    <property type="term" value="C:mitochondrion"/>
    <property type="evidence" value="ECO:0007669"/>
    <property type="project" value="UniProtKB-SubCell"/>
</dbReference>
<dbReference type="CDD" id="cd04164">
    <property type="entry name" value="trmE"/>
    <property type="match status" value="1"/>
</dbReference>
<dbReference type="GO" id="GO:0003924">
    <property type="term" value="F:GTPase activity"/>
    <property type="evidence" value="ECO:0007669"/>
    <property type="project" value="InterPro"/>
</dbReference>
<keyword evidence="3 6" id="KW-0819">tRNA processing</keyword>
<dbReference type="Pfam" id="PF01926">
    <property type="entry name" value="MMR_HSR1"/>
    <property type="match status" value="1"/>
</dbReference>
<comment type="caution">
    <text evidence="9">The sequence shown here is derived from an EMBL/GenBank/DDBJ whole genome shotgun (WGS) entry which is preliminary data.</text>
</comment>
<dbReference type="HAMAP" id="MF_00379">
    <property type="entry name" value="GTPase_MnmE"/>
    <property type="match status" value="1"/>
</dbReference>
<dbReference type="Pfam" id="PF10396">
    <property type="entry name" value="TrmE_N"/>
    <property type="match status" value="1"/>
</dbReference>
<dbReference type="AlphaFoldDB" id="A0AAQ4ER70"/>
<evidence type="ECO:0000256" key="2">
    <source>
        <dbReference type="ARBA" id="ARBA00011043"/>
    </source>
</evidence>
<dbReference type="InterPro" id="IPR025867">
    <property type="entry name" value="MnmE_helical"/>
</dbReference>
<dbReference type="Gene3D" id="1.20.120.430">
    <property type="entry name" value="tRNA modification GTPase MnmE domain 2"/>
    <property type="match status" value="1"/>
</dbReference>
<proteinExistence type="inferred from homology"/>
<dbReference type="PROSITE" id="PS51709">
    <property type="entry name" value="G_TRME"/>
    <property type="match status" value="1"/>
</dbReference>
<dbReference type="CDD" id="cd14858">
    <property type="entry name" value="TrmE_N"/>
    <property type="match status" value="1"/>
</dbReference>
<dbReference type="InterPro" id="IPR006073">
    <property type="entry name" value="GTP-bd"/>
</dbReference>